<organism evidence="2">
    <name type="scientific">Pararge aegeria</name>
    <name type="common">speckled wood butterfly</name>
    <dbReference type="NCBI Taxonomy" id="116150"/>
    <lineage>
        <taxon>Eukaryota</taxon>
        <taxon>Metazoa</taxon>
        <taxon>Ecdysozoa</taxon>
        <taxon>Arthropoda</taxon>
        <taxon>Hexapoda</taxon>
        <taxon>Insecta</taxon>
        <taxon>Pterygota</taxon>
        <taxon>Neoptera</taxon>
        <taxon>Endopterygota</taxon>
        <taxon>Lepidoptera</taxon>
        <taxon>Glossata</taxon>
        <taxon>Ditrysia</taxon>
        <taxon>Papilionoidea</taxon>
        <taxon>Nymphalidae</taxon>
        <taxon>Satyrinae</taxon>
        <taxon>Satyrini</taxon>
        <taxon>Parargina</taxon>
        <taxon>Pararge</taxon>
    </lineage>
</organism>
<evidence type="ECO:0000313" key="2">
    <source>
        <dbReference type="EMBL" id="JAA91457.1"/>
    </source>
</evidence>
<accession>S4PZR0</accession>
<sequence length="72" mass="8277">MLPATQGGTFDAQRENPFVRAARYISRLRGRNENRETDAEVAQPSEEHDETEENVESHDTQPLLRAAEPERR</sequence>
<name>S4PZR0_9NEOP</name>
<dbReference type="EMBL" id="GAIX01001103">
    <property type="protein sequence ID" value="JAA91457.1"/>
    <property type="molecule type" value="Transcribed_RNA"/>
</dbReference>
<reference evidence="2" key="2">
    <citation type="submission" date="2013-05" db="EMBL/GenBank/DDBJ databases">
        <authorList>
            <person name="Carter J.-M."/>
            <person name="Baker S.C."/>
            <person name="Pink R."/>
            <person name="Carter D.R.F."/>
            <person name="Collins A."/>
            <person name="Tomlin J."/>
            <person name="Gibbs M."/>
            <person name="Breuker C.J."/>
        </authorList>
    </citation>
    <scope>NUCLEOTIDE SEQUENCE</scope>
    <source>
        <tissue evidence="2">Ovary</tissue>
    </source>
</reference>
<dbReference type="AlphaFoldDB" id="S4PZR0"/>
<protein>
    <submittedName>
        <fullName evidence="2">Uncharacterized protein</fullName>
    </submittedName>
</protein>
<reference evidence="2" key="1">
    <citation type="journal article" date="2013" name="BMC Genomics">
        <title>Unscrambling butterfly oogenesis.</title>
        <authorList>
            <person name="Carter J.M."/>
            <person name="Baker S.C."/>
            <person name="Pink R."/>
            <person name="Carter D.R."/>
            <person name="Collins A."/>
            <person name="Tomlin J."/>
            <person name="Gibbs M."/>
            <person name="Breuker C.J."/>
        </authorList>
    </citation>
    <scope>NUCLEOTIDE SEQUENCE</scope>
    <source>
        <tissue evidence="2">Ovary</tissue>
    </source>
</reference>
<evidence type="ECO:0000256" key="1">
    <source>
        <dbReference type="SAM" id="MobiDB-lite"/>
    </source>
</evidence>
<feature type="region of interest" description="Disordered" evidence="1">
    <location>
        <begin position="27"/>
        <end position="72"/>
    </location>
</feature>
<proteinExistence type="predicted"/>
<feature type="non-terminal residue" evidence="2">
    <location>
        <position position="72"/>
    </location>
</feature>